<dbReference type="Proteomes" id="UP001597011">
    <property type="component" value="Unassembled WGS sequence"/>
</dbReference>
<protein>
    <recommendedName>
        <fullName evidence="3">Protein required for attachment to host cells</fullName>
    </recommendedName>
</protein>
<reference evidence="2" key="1">
    <citation type="journal article" date="2019" name="Int. J. Syst. Evol. Microbiol.">
        <title>The Global Catalogue of Microorganisms (GCM) 10K type strain sequencing project: providing services to taxonomists for standard genome sequencing and annotation.</title>
        <authorList>
            <consortium name="The Broad Institute Genomics Platform"/>
            <consortium name="The Broad Institute Genome Sequencing Center for Infectious Disease"/>
            <person name="Wu L."/>
            <person name="Ma J."/>
        </authorList>
    </citation>
    <scope>NUCLEOTIDE SEQUENCE [LARGE SCALE GENOMIC DNA]</scope>
    <source>
        <strain evidence="2">CCUG 60529</strain>
    </source>
</reference>
<evidence type="ECO:0000313" key="2">
    <source>
        <dbReference type="Proteomes" id="UP001597011"/>
    </source>
</evidence>
<dbReference type="SUPFAM" id="SSF53137">
    <property type="entry name" value="Translational machinery components"/>
    <property type="match status" value="1"/>
</dbReference>
<dbReference type="Gene3D" id="3.30.420.60">
    <property type="entry name" value="eRF1 domain 2"/>
    <property type="match status" value="1"/>
</dbReference>
<dbReference type="EMBL" id="JBHTIB010000012">
    <property type="protein sequence ID" value="MFD0836067.1"/>
    <property type="molecule type" value="Genomic_DNA"/>
</dbReference>
<evidence type="ECO:0008006" key="3">
    <source>
        <dbReference type="Google" id="ProtNLM"/>
    </source>
</evidence>
<keyword evidence="2" id="KW-1185">Reference proteome</keyword>
<name>A0ABW3BUA3_9FLAO</name>
<dbReference type="RefSeq" id="WP_379941752.1">
    <property type="nucleotide sequence ID" value="NZ_JBHTIB010000012.1"/>
</dbReference>
<comment type="caution">
    <text evidence="1">The sequence shown here is derived from an EMBL/GenBank/DDBJ whole genome shotgun (WGS) entry which is preliminary data.</text>
</comment>
<accession>A0ABW3BUA3</accession>
<proteinExistence type="predicted"/>
<evidence type="ECO:0000313" key="1">
    <source>
        <dbReference type="EMBL" id="MFD0836067.1"/>
    </source>
</evidence>
<dbReference type="InterPro" id="IPR042226">
    <property type="entry name" value="eFR1_2_sf"/>
</dbReference>
<organism evidence="1 2">
    <name type="scientific">Mariniflexile aquimaris</name>
    <dbReference type="NCBI Taxonomy" id="881009"/>
    <lineage>
        <taxon>Bacteria</taxon>
        <taxon>Pseudomonadati</taxon>
        <taxon>Bacteroidota</taxon>
        <taxon>Flavobacteriia</taxon>
        <taxon>Flavobacteriales</taxon>
        <taxon>Flavobacteriaceae</taxon>
        <taxon>Mariniflexile</taxon>
    </lineage>
</organism>
<sequence length="135" mass="15465">MVRIGIWLDKEKAHVVTLHNNQANFETILSNVETSRDVPGSDIRLKEGSKEIIQDSKFMEREKQQLKKYFKNLVSEIKEVDKLVLFGPAETALNFKKELNSNYKEISAKLSDVVKADSMTNAQIVAWVKSYFDAN</sequence>
<gene>
    <name evidence="1" type="ORF">ACFQ0I_09845</name>
</gene>